<evidence type="ECO:0000313" key="1">
    <source>
        <dbReference type="EMBL" id="SFH97204.1"/>
    </source>
</evidence>
<dbReference type="Proteomes" id="UP000198931">
    <property type="component" value="Unassembled WGS sequence"/>
</dbReference>
<reference evidence="1 2" key="1">
    <citation type="submission" date="2016-10" db="EMBL/GenBank/DDBJ databases">
        <authorList>
            <person name="de Groot N.N."/>
        </authorList>
    </citation>
    <scope>NUCLEOTIDE SEQUENCE [LARGE SCALE GENOMIC DNA]</scope>
    <source>
        <strain evidence="1 2">DSM 26000</strain>
    </source>
</reference>
<organism evidence="1 2">
    <name type="scientific">Halpernia frigidisoli</name>
    <dbReference type="NCBI Taxonomy" id="1125876"/>
    <lineage>
        <taxon>Bacteria</taxon>
        <taxon>Pseudomonadati</taxon>
        <taxon>Bacteroidota</taxon>
        <taxon>Flavobacteriia</taxon>
        <taxon>Flavobacteriales</taxon>
        <taxon>Weeksellaceae</taxon>
        <taxon>Chryseobacterium group</taxon>
        <taxon>Halpernia</taxon>
    </lineage>
</organism>
<gene>
    <name evidence="1" type="ORF">SAMN05443292_1026</name>
</gene>
<name>A0A1I3EE42_9FLAO</name>
<dbReference type="EMBL" id="FOQT01000001">
    <property type="protein sequence ID" value="SFH97204.1"/>
    <property type="molecule type" value="Genomic_DNA"/>
</dbReference>
<proteinExistence type="predicted"/>
<accession>A0A1I3EE42</accession>
<protein>
    <submittedName>
        <fullName evidence="1">Uncharacterized protein</fullName>
    </submittedName>
</protein>
<dbReference type="RefSeq" id="WP_090079024.1">
    <property type="nucleotide sequence ID" value="NZ_FOQT01000001.1"/>
</dbReference>
<dbReference type="OrthoDB" id="975430at2"/>
<dbReference type="AlphaFoldDB" id="A0A1I3EE42"/>
<evidence type="ECO:0000313" key="2">
    <source>
        <dbReference type="Proteomes" id="UP000198931"/>
    </source>
</evidence>
<dbReference type="STRING" id="1125876.SAMN05443292_1026"/>
<keyword evidence="2" id="KW-1185">Reference proteome</keyword>
<sequence length="294" mass="33954">MPKISFYSKIFLFTILLVFTVFSGQKLINHTTNYFGPNANPVPDFTDATIPKFTEFSVYGDYYFGKGDETVNPYLKAEIPLISEKISVKVWAVPFEYYNVTDAVKERRGMQKNSGFASGDIYFQTRISIFKNQEKNTNLILNATLKTASGSDFNNRRFFNTAGYYFDTEFGKSFILKNSFLNEIRLVADAGFYSWDVQTPNLNVQDDAVMYGLKLILKKNNFSWENTFSGYSGWIKRVPDYGDQPIVFASKLNLKNKKNTYFIQYQNGIRYFPFNQIRIGATFPLESLTPDFFK</sequence>